<organism evidence="2 3">
    <name type="scientific">Wickerhamomyces pijperi</name>
    <name type="common">Yeast</name>
    <name type="synonym">Pichia pijperi</name>
    <dbReference type="NCBI Taxonomy" id="599730"/>
    <lineage>
        <taxon>Eukaryota</taxon>
        <taxon>Fungi</taxon>
        <taxon>Dikarya</taxon>
        <taxon>Ascomycota</taxon>
        <taxon>Saccharomycotina</taxon>
        <taxon>Saccharomycetes</taxon>
        <taxon>Phaffomycetales</taxon>
        <taxon>Wickerhamomycetaceae</taxon>
        <taxon>Wickerhamomyces</taxon>
    </lineage>
</organism>
<protein>
    <submittedName>
        <fullName evidence="2">Uncharacterized protein</fullName>
    </submittedName>
</protein>
<name>A0A9P8TSI6_WICPI</name>
<accession>A0A9P8TSI6</accession>
<feature type="region of interest" description="Disordered" evidence="1">
    <location>
        <begin position="39"/>
        <end position="89"/>
    </location>
</feature>
<feature type="non-terminal residue" evidence="2">
    <location>
        <position position="1"/>
    </location>
</feature>
<proteinExistence type="predicted"/>
<reference evidence="2" key="1">
    <citation type="journal article" date="2021" name="Open Biol.">
        <title>Shared evolutionary footprints suggest mitochondrial oxidative damage underlies multiple complex I losses in fungi.</title>
        <authorList>
            <person name="Schikora-Tamarit M.A."/>
            <person name="Marcet-Houben M."/>
            <person name="Nosek J."/>
            <person name="Gabaldon T."/>
        </authorList>
    </citation>
    <scope>NUCLEOTIDE SEQUENCE</scope>
    <source>
        <strain evidence="2">CBS2887</strain>
    </source>
</reference>
<gene>
    <name evidence="2" type="ORF">WICPIJ_000062</name>
</gene>
<feature type="region of interest" description="Disordered" evidence="1">
    <location>
        <begin position="1"/>
        <end position="21"/>
    </location>
</feature>
<dbReference type="EMBL" id="JAEUBG010000037">
    <property type="protein sequence ID" value="KAH3688954.1"/>
    <property type="molecule type" value="Genomic_DNA"/>
</dbReference>
<comment type="caution">
    <text evidence="2">The sequence shown here is derived from an EMBL/GenBank/DDBJ whole genome shotgun (WGS) entry which is preliminary data.</text>
</comment>
<dbReference type="AlphaFoldDB" id="A0A9P8TSI6"/>
<keyword evidence="3" id="KW-1185">Reference proteome</keyword>
<sequence>KVLASGSLSSSSPRHKYNSLDEVRESKFQKFKSYNNALKQNHSLSGVQYKTENPFESTLKRSSSPTSPYKDDPNSDSYGSGDEDEESNS</sequence>
<reference evidence="2" key="2">
    <citation type="submission" date="2021-01" db="EMBL/GenBank/DDBJ databases">
        <authorList>
            <person name="Schikora-Tamarit M.A."/>
        </authorList>
    </citation>
    <scope>NUCLEOTIDE SEQUENCE</scope>
    <source>
        <strain evidence="2">CBS2887</strain>
    </source>
</reference>
<evidence type="ECO:0000256" key="1">
    <source>
        <dbReference type="SAM" id="MobiDB-lite"/>
    </source>
</evidence>
<feature type="compositionally biased region" description="Low complexity" evidence="1">
    <location>
        <begin position="1"/>
        <end position="12"/>
    </location>
</feature>
<feature type="compositionally biased region" description="Polar residues" evidence="1">
    <location>
        <begin position="39"/>
        <end position="67"/>
    </location>
</feature>
<dbReference type="Proteomes" id="UP000774326">
    <property type="component" value="Unassembled WGS sequence"/>
</dbReference>
<feature type="non-terminal residue" evidence="2">
    <location>
        <position position="89"/>
    </location>
</feature>
<evidence type="ECO:0000313" key="2">
    <source>
        <dbReference type="EMBL" id="KAH3688954.1"/>
    </source>
</evidence>
<evidence type="ECO:0000313" key="3">
    <source>
        <dbReference type="Proteomes" id="UP000774326"/>
    </source>
</evidence>